<reference evidence="1" key="1">
    <citation type="journal article" date="2021" name="Sci. Adv.">
        <title>The American lobster genome reveals insights on longevity, neural, and immune adaptations.</title>
        <authorList>
            <person name="Polinski J.M."/>
            <person name="Zimin A.V."/>
            <person name="Clark K.F."/>
            <person name="Kohn A.B."/>
            <person name="Sadowski N."/>
            <person name="Timp W."/>
            <person name="Ptitsyn A."/>
            <person name="Khanna P."/>
            <person name="Romanova D.Y."/>
            <person name="Williams P."/>
            <person name="Greenwood S.J."/>
            <person name="Moroz L.L."/>
            <person name="Walt D.R."/>
            <person name="Bodnar A.G."/>
        </authorList>
    </citation>
    <scope>NUCLEOTIDE SEQUENCE</scope>
    <source>
        <tissue evidence="1">Heart &amp; testis</tissue>
    </source>
</reference>
<organism evidence="1 2">
    <name type="scientific">Homarus americanus</name>
    <name type="common">American lobster</name>
    <dbReference type="NCBI Taxonomy" id="6706"/>
    <lineage>
        <taxon>Eukaryota</taxon>
        <taxon>Metazoa</taxon>
        <taxon>Ecdysozoa</taxon>
        <taxon>Arthropoda</taxon>
        <taxon>Crustacea</taxon>
        <taxon>Multicrustacea</taxon>
        <taxon>Malacostraca</taxon>
        <taxon>Eumalacostraca</taxon>
        <taxon>Eucarida</taxon>
        <taxon>Decapoda</taxon>
        <taxon>Pleocyemata</taxon>
        <taxon>Astacidea</taxon>
        <taxon>Nephropoidea</taxon>
        <taxon>Nephropidae</taxon>
        <taxon>Homarus</taxon>
    </lineage>
</organism>
<dbReference type="EMBL" id="JAHLQT010028808">
    <property type="protein sequence ID" value="KAG7161723.1"/>
    <property type="molecule type" value="Genomic_DNA"/>
</dbReference>
<accession>A0A8J5MRX6</accession>
<keyword evidence="2" id="KW-1185">Reference proteome</keyword>
<protein>
    <submittedName>
        <fullName evidence="1">Uncharacterized protein</fullName>
    </submittedName>
</protein>
<sequence length="127" mass="14157">MTKYSLPLQQGRGPGFCPQGSLQGAMQEMNNLQQEVYLSGSMSHQRLSPQMRHHPHSQHLASSPTRLHYHPTLLSPPTELSRSISDSSIHQNVVQGKTVNSRKDKFLFAFTATCPECLDITTLMPSV</sequence>
<proteinExistence type="predicted"/>
<name>A0A8J5MRX6_HOMAM</name>
<dbReference type="AlphaFoldDB" id="A0A8J5MRX6"/>
<evidence type="ECO:0000313" key="1">
    <source>
        <dbReference type="EMBL" id="KAG7161723.1"/>
    </source>
</evidence>
<gene>
    <name evidence="1" type="ORF">Hamer_G007358</name>
</gene>
<comment type="caution">
    <text evidence="1">The sequence shown here is derived from an EMBL/GenBank/DDBJ whole genome shotgun (WGS) entry which is preliminary data.</text>
</comment>
<dbReference type="Proteomes" id="UP000747542">
    <property type="component" value="Unassembled WGS sequence"/>
</dbReference>
<evidence type="ECO:0000313" key="2">
    <source>
        <dbReference type="Proteomes" id="UP000747542"/>
    </source>
</evidence>